<accession>A0ABP9NX00</accession>
<dbReference type="InterPro" id="IPR036866">
    <property type="entry name" value="RibonucZ/Hydroxyglut_hydro"/>
</dbReference>
<gene>
    <name evidence="2" type="ORF">GCM10023320_61600</name>
</gene>
<reference evidence="3" key="1">
    <citation type="journal article" date="2019" name="Int. J. Syst. Evol. Microbiol.">
        <title>The Global Catalogue of Microorganisms (GCM) 10K type strain sequencing project: providing services to taxonomists for standard genome sequencing and annotation.</title>
        <authorList>
            <consortium name="The Broad Institute Genomics Platform"/>
            <consortium name="The Broad Institute Genome Sequencing Center for Infectious Disease"/>
            <person name="Wu L."/>
            <person name="Ma J."/>
        </authorList>
    </citation>
    <scope>NUCLEOTIDE SEQUENCE [LARGE SCALE GENOMIC DNA]</scope>
    <source>
        <strain evidence="3">JCM 18302</strain>
    </source>
</reference>
<dbReference type="PANTHER" id="PTHR42951:SF17">
    <property type="entry name" value="METALLO-BETA-LACTAMASE DOMAIN-CONTAINING PROTEIN"/>
    <property type="match status" value="1"/>
</dbReference>
<dbReference type="SUPFAM" id="SSF56281">
    <property type="entry name" value="Metallo-hydrolase/oxidoreductase"/>
    <property type="match status" value="1"/>
</dbReference>
<evidence type="ECO:0000313" key="3">
    <source>
        <dbReference type="Proteomes" id="UP001500804"/>
    </source>
</evidence>
<organism evidence="2 3">
    <name type="scientific">Pseudonocardia adelaidensis</name>
    <dbReference type="NCBI Taxonomy" id="648754"/>
    <lineage>
        <taxon>Bacteria</taxon>
        <taxon>Bacillati</taxon>
        <taxon>Actinomycetota</taxon>
        <taxon>Actinomycetes</taxon>
        <taxon>Pseudonocardiales</taxon>
        <taxon>Pseudonocardiaceae</taxon>
        <taxon>Pseudonocardia</taxon>
    </lineage>
</organism>
<name>A0ABP9NX00_9PSEU</name>
<dbReference type="Proteomes" id="UP001500804">
    <property type="component" value="Unassembled WGS sequence"/>
</dbReference>
<proteinExistence type="predicted"/>
<dbReference type="RefSeq" id="WP_345609808.1">
    <property type="nucleotide sequence ID" value="NZ_BAABJO010000029.1"/>
</dbReference>
<dbReference type="InterPro" id="IPR001279">
    <property type="entry name" value="Metallo-B-lactamas"/>
</dbReference>
<dbReference type="Gene3D" id="3.60.15.10">
    <property type="entry name" value="Ribonuclease Z/Hydroxyacylglutathione hydrolase-like"/>
    <property type="match status" value="1"/>
</dbReference>
<dbReference type="PANTHER" id="PTHR42951">
    <property type="entry name" value="METALLO-BETA-LACTAMASE DOMAIN-CONTAINING"/>
    <property type="match status" value="1"/>
</dbReference>
<sequence>MAPPPAVAVAPGVFRIPTVGSWAVNSFALVDDDGSVTLVDAGLDRAPARIVAGLAALGKRPADVQRIVLTHAHLDHAGGAQEMAARTGAPVAVHAEDAGFAEAGTSPPNDRSYAIGRIFARLQNGRFPPVPVGEKLVDGQLLDVAGGLRVVATPGHSPGHISLLHEPTRTLITGDAIFNVLGMRYPPRFFCTDFRMTRRTAHVLGELEYDRVGFTHGPDIVDGAREAVRRFLARTVKPHTPE</sequence>
<comment type="caution">
    <text evidence="2">The sequence shown here is derived from an EMBL/GenBank/DDBJ whole genome shotgun (WGS) entry which is preliminary data.</text>
</comment>
<keyword evidence="3" id="KW-1185">Reference proteome</keyword>
<evidence type="ECO:0000313" key="2">
    <source>
        <dbReference type="EMBL" id="GAA5134202.1"/>
    </source>
</evidence>
<dbReference type="Pfam" id="PF00753">
    <property type="entry name" value="Lactamase_B"/>
    <property type="match status" value="1"/>
</dbReference>
<evidence type="ECO:0000259" key="1">
    <source>
        <dbReference type="SMART" id="SM00849"/>
    </source>
</evidence>
<dbReference type="SMART" id="SM00849">
    <property type="entry name" value="Lactamase_B"/>
    <property type="match status" value="1"/>
</dbReference>
<dbReference type="EMBL" id="BAABJO010000029">
    <property type="protein sequence ID" value="GAA5134202.1"/>
    <property type="molecule type" value="Genomic_DNA"/>
</dbReference>
<feature type="domain" description="Metallo-beta-lactamase" evidence="1">
    <location>
        <begin position="23"/>
        <end position="216"/>
    </location>
</feature>
<dbReference type="CDD" id="cd07721">
    <property type="entry name" value="yflN-like_MBL-fold"/>
    <property type="match status" value="1"/>
</dbReference>
<dbReference type="InterPro" id="IPR050855">
    <property type="entry name" value="NDM-1-like"/>
</dbReference>
<protein>
    <submittedName>
        <fullName evidence="2">MBL fold metallo-hydrolase</fullName>
    </submittedName>
</protein>